<dbReference type="Gene3D" id="2.100.10.30">
    <property type="entry name" value="Jacalin-like lectin domain"/>
    <property type="match status" value="1"/>
</dbReference>
<dbReference type="PROSITE" id="PS51752">
    <property type="entry name" value="JACALIN_LECTIN"/>
    <property type="match status" value="1"/>
</dbReference>
<dbReference type="FunFam" id="2.100.10.30:FF:000001">
    <property type="entry name" value="Jacalin-related lectin 33"/>
    <property type="match status" value="1"/>
</dbReference>
<organism evidence="4 5">
    <name type="scientific">Trapa natans</name>
    <name type="common">Water chestnut</name>
    <dbReference type="NCBI Taxonomy" id="22666"/>
    <lineage>
        <taxon>Eukaryota</taxon>
        <taxon>Viridiplantae</taxon>
        <taxon>Streptophyta</taxon>
        <taxon>Embryophyta</taxon>
        <taxon>Tracheophyta</taxon>
        <taxon>Spermatophyta</taxon>
        <taxon>Magnoliopsida</taxon>
        <taxon>eudicotyledons</taxon>
        <taxon>Gunneridae</taxon>
        <taxon>Pentapetalae</taxon>
        <taxon>rosids</taxon>
        <taxon>malvids</taxon>
        <taxon>Myrtales</taxon>
        <taxon>Lythraceae</taxon>
        <taxon>Trapa</taxon>
    </lineage>
</organism>
<comment type="similarity">
    <text evidence="1">Belongs to the jacalin lectin family.</text>
</comment>
<dbReference type="InterPro" id="IPR033734">
    <property type="entry name" value="Jacalin-like_lectin_dom_plant"/>
</dbReference>
<dbReference type="SMART" id="SM00915">
    <property type="entry name" value="Jacalin"/>
    <property type="match status" value="1"/>
</dbReference>
<evidence type="ECO:0000313" key="4">
    <source>
        <dbReference type="EMBL" id="KAK4774459.1"/>
    </source>
</evidence>
<dbReference type="AlphaFoldDB" id="A0AAN7KYA1"/>
<evidence type="ECO:0000256" key="1">
    <source>
        <dbReference type="ARBA" id="ARBA00006568"/>
    </source>
</evidence>
<dbReference type="PANTHER" id="PTHR47293:SF15">
    <property type="entry name" value="JACALIN-RELATED LECTIN 19"/>
    <property type="match status" value="1"/>
</dbReference>
<comment type="caution">
    <text evidence="4">The sequence shown here is derived from an EMBL/GenBank/DDBJ whole genome shotgun (WGS) entry which is preliminary data.</text>
</comment>
<keyword evidence="2" id="KW-0430">Lectin</keyword>
<dbReference type="Pfam" id="PF01419">
    <property type="entry name" value="Jacalin"/>
    <property type="match status" value="1"/>
</dbReference>
<accession>A0AAN7KYA1</accession>
<proteinExistence type="inferred from homology"/>
<feature type="domain" description="Jacalin-type lectin" evidence="3">
    <location>
        <begin position="4"/>
        <end position="146"/>
    </location>
</feature>
<gene>
    <name evidence="4" type="ORF">SAY86_009394</name>
</gene>
<dbReference type="Proteomes" id="UP001346149">
    <property type="component" value="Unassembled WGS sequence"/>
</dbReference>
<evidence type="ECO:0000259" key="3">
    <source>
        <dbReference type="PROSITE" id="PS51752"/>
    </source>
</evidence>
<evidence type="ECO:0000313" key="5">
    <source>
        <dbReference type="Proteomes" id="UP001346149"/>
    </source>
</evidence>
<name>A0AAN7KYA1_TRANT</name>
<keyword evidence="5" id="KW-1185">Reference proteome</keyword>
<dbReference type="CDD" id="cd09612">
    <property type="entry name" value="Jacalin"/>
    <property type="match status" value="1"/>
</dbReference>
<reference evidence="4 5" key="1">
    <citation type="journal article" date="2023" name="Hortic Res">
        <title>Pangenome of water caltrop reveals structural variations and asymmetric subgenome divergence after allopolyploidization.</title>
        <authorList>
            <person name="Zhang X."/>
            <person name="Chen Y."/>
            <person name="Wang L."/>
            <person name="Yuan Y."/>
            <person name="Fang M."/>
            <person name="Shi L."/>
            <person name="Lu R."/>
            <person name="Comes H.P."/>
            <person name="Ma Y."/>
            <person name="Chen Y."/>
            <person name="Huang G."/>
            <person name="Zhou Y."/>
            <person name="Zheng Z."/>
            <person name="Qiu Y."/>
        </authorList>
    </citation>
    <scope>NUCLEOTIDE SEQUENCE [LARGE SCALE GENOMIC DNA]</scope>
    <source>
        <strain evidence="4">F231</strain>
    </source>
</reference>
<evidence type="ECO:0000256" key="2">
    <source>
        <dbReference type="ARBA" id="ARBA00022734"/>
    </source>
</evidence>
<dbReference type="PANTHER" id="PTHR47293">
    <property type="entry name" value="JACALIN-RELATED LECTIN 3"/>
    <property type="match status" value="1"/>
</dbReference>
<dbReference type="SUPFAM" id="SSF51101">
    <property type="entry name" value="Mannose-binding lectins"/>
    <property type="match status" value="1"/>
</dbReference>
<sequence length="177" mass="19663">MEEIIEIKTWGGNGGTSWDDGKHNGVREIQLIYGHCIDSILVVYDKNNTPVKGEKHGGSGGSNYTEVKLQYPDEYLVSVSGNYCTMVKGGTPVIRSLTFKTNKKTYGPFGMELGTPFCFQLEGHHIVGFKGRSGWYLDAISFHISRVPSNNLLRRLNKTFKRLTSIATRAKGGHECC</sequence>
<dbReference type="EMBL" id="JAXQNO010000019">
    <property type="protein sequence ID" value="KAK4774459.1"/>
    <property type="molecule type" value="Genomic_DNA"/>
</dbReference>
<dbReference type="InterPro" id="IPR036404">
    <property type="entry name" value="Jacalin-like_lectin_dom_sf"/>
</dbReference>
<dbReference type="GO" id="GO:0030246">
    <property type="term" value="F:carbohydrate binding"/>
    <property type="evidence" value="ECO:0007669"/>
    <property type="project" value="UniProtKB-KW"/>
</dbReference>
<protein>
    <recommendedName>
        <fullName evidence="3">Jacalin-type lectin domain-containing protein</fullName>
    </recommendedName>
</protein>
<dbReference type="InterPro" id="IPR001229">
    <property type="entry name" value="Jacalin-like_lectin_dom"/>
</dbReference>